<keyword evidence="2" id="KW-1185">Reference proteome</keyword>
<dbReference type="OrthoDB" id="10250083at2759"/>
<dbReference type="GO" id="GO:0033179">
    <property type="term" value="C:proton-transporting V-type ATPase, V0 domain"/>
    <property type="evidence" value="ECO:0007669"/>
    <property type="project" value="InterPro"/>
</dbReference>
<dbReference type="Pfam" id="PF01992">
    <property type="entry name" value="vATP-synt_AC39"/>
    <property type="match status" value="1"/>
</dbReference>
<organism evidence="1 2">
    <name type="scientific">Reticulomyxa filosa</name>
    <dbReference type="NCBI Taxonomy" id="46433"/>
    <lineage>
        <taxon>Eukaryota</taxon>
        <taxon>Sar</taxon>
        <taxon>Rhizaria</taxon>
        <taxon>Retaria</taxon>
        <taxon>Foraminifera</taxon>
        <taxon>Monothalamids</taxon>
        <taxon>Reticulomyxidae</taxon>
        <taxon>Reticulomyxa</taxon>
    </lineage>
</organism>
<dbReference type="EMBL" id="ASPP01026152">
    <property type="protein sequence ID" value="ETO07456.1"/>
    <property type="molecule type" value="Genomic_DNA"/>
</dbReference>
<dbReference type="GO" id="GO:0046961">
    <property type="term" value="F:proton-transporting ATPase activity, rotational mechanism"/>
    <property type="evidence" value="ECO:0007669"/>
    <property type="project" value="InterPro"/>
</dbReference>
<comment type="caution">
    <text evidence="1">The sequence shown here is derived from an EMBL/GenBank/DDBJ whole genome shotgun (WGS) entry which is preliminary data.</text>
</comment>
<accession>X6M1I9</accession>
<dbReference type="SUPFAM" id="SSF103486">
    <property type="entry name" value="V-type ATP synthase subunit C"/>
    <property type="match status" value="1"/>
</dbReference>
<name>X6M1I9_RETFI</name>
<evidence type="ECO:0000313" key="1">
    <source>
        <dbReference type="EMBL" id="ETO07456.1"/>
    </source>
</evidence>
<dbReference type="InterPro" id="IPR002843">
    <property type="entry name" value="ATPase_V0-cplx_csu/dsu"/>
</dbReference>
<evidence type="ECO:0000313" key="2">
    <source>
        <dbReference type="Proteomes" id="UP000023152"/>
    </source>
</evidence>
<dbReference type="AlphaFoldDB" id="X6M1I9"/>
<gene>
    <name evidence="1" type="ORF">RFI_29936</name>
</gene>
<dbReference type="InterPro" id="IPR016727">
    <property type="entry name" value="ATPase_V0-cplx_dsu"/>
</dbReference>
<dbReference type="PANTHER" id="PTHR11028">
    <property type="entry name" value="VACUOLAR ATP SYNTHASE SUBUNIT AC39"/>
    <property type="match status" value="1"/>
</dbReference>
<proteinExistence type="predicted"/>
<protein>
    <submittedName>
        <fullName evidence="1">Vacuolar proton pump D subunit</fullName>
    </submittedName>
</protein>
<dbReference type="InterPro" id="IPR036079">
    <property type="entry name" value="ATPase_csu/dsu_sf"/>
</dbReference>
<dbReference type="Proteomes" id="UP000023152">
    <property type="component" value="Unassembled WGS sequence"/>
</dbReference>
<sequence>AVLQFESGGENNLKDLYETVLIETPIGKYFEKFLESQNILAKKDGMETFQRIFNEEDIDLITNTVLKYWLEDFYRFCEGLGGDTATIMKELLEFEADKRAILVMIHTNNTELNQIARQKERQRLFCSFGSLYYEGIFKFASCNDETMLKDILSKYSRFAKMWSDAERNAGDNDIADALQFELEKEDVRLNALAFEGQAHLAAFYAFAKLKAVERTNIRWIAECINAGKKHEIESKLIHIFKRQQ</sequence>
<reference evidence="1 2" key="1">
    <citation type="journal article" date="2013" name="Curr. Biol.">
        <title>The Genome of the Foraminiferan Reticulomyxa filosa.</title>
        <authorList>
            <person name="Glockner G."/>
            <person name="Hulsmann N."/>
            <person name="Schleicher M."/>
            <person name="Noegel A.A."/>
            <person name="Eichinger L."/>
            <person name="Gallinger C."/>
            <person name="Pawlowski J."/>
            <person name="Sierra R."/>
            <person name="Euteneuer U."/>
            <person name="Pillet L."/>
            <person name="Moustafa A."/>
            <person name="Platzer M."/>
            <person name="Groth M."/>
            <person name="Szafranski K."/>
            <person name="Schliwa M."/>
        </authorList>
    </citation>
    <scope>NUCLEOTIDE SEQUENCE [LARGE SCALE GENOMIC DNA]</scope>
</reference>
<feature type="non-terminal residue" evidence="1">
    <location>
        <position position="1"/>
    </location>
</feature>